<proteinExistence type="predicted"/>
<accession>A0A0F9K6N1</accession>
<protein>
    <recommendedName>
        <fullName evidence="2">Bacteriophage tail tape measure C-terminal domain-containing protein</fullName>
    </recommendedName>
</protein>
<evidence type="ECO:0000313" key="1">
    <source>
        <dbReference type="EMBL" id="KKM70301.1"/>
    </source>
</evidence>
<gene>
    <name evidence="1" type="ORF">LCGC14_1442060</name>
</gene>
<organism evidence="1">
    <name type="scientific">marine sediment metagenome</name>
    <dbReference type="NCBI Taxonomy" id="412755"/>
    <lineage>
        <taxon>unclassified sequences</taxon>
        <taxon>metagenomes</taxon>
        <taxon>ecological metagenomes</taxon>
    </lineage>
</organism>
<sequence>FRADTGAFDRNIKKSRSHMTRFGKDTRVMSKQLLALAGVGGGLYAIKRGFNAITKAASDAEETQAKFNTVFKQLSDQANRWAESFGVSVGRSEESVKSWMARLQDTFVPLGLARVEAMNLAKSLVTLAVDVASFNNAVDADVIRDFTSALVGNHETVRKFGIMISEVAIREEALRQGIEKNYRSLTELEKVQLRYNIILQSTKDAQGDALRTADSYANTIKRLSSVWTNLKKTMGEKILPLATDFFRGLTMIIEDTSEASDKLKKSLDNLRDAPKSLFPLTVPPPRIFTGLDFEDLSKERMRVGELPPPKPPSLSGEDLIRQRVIARGREQITQMEKMIKLRAEQDEMMEDHIIKITEQEGGYQQMRERMARQAIETEIAASTKRFEEAQRVQEKVGENQKRIYSDIARGMAYEWSSAFDQMIFEGKKFAETMTDLLRGILRMITQIVMYETVAKPIAAGMMGINASTLHSGGIVGQTGATRRVPAMAFAGAPRLHGGLAGDEYPAILQRGEQVIPRGGGGMAPTIIVNNNTGQKMRQEGETMFDGKQWVIRIVTDDIQQGGPLRKMVQGLR</sequence>
<comment type="caution">
    <text evidence="1">The sequence shown here is derived from an EMBL/GenBank/DDBJ whole genome shotgun (WGS) entry which is preliminary data.</text>
</comment>
<dbReference type="EMBL" id="LAZR01009842">
    <property type="protein sequence ID" value="KKM70301.1"/>
    <property type="molecule type" value="Genomic_DNA"/>
</dbReference>
<feature type="non-terminal residue" evidence="1">
    <location>
        <position position="1"/>
    </location>
</feature>
<evidence type="ECO:0008006" key="2">
    <source>
        <dbReference type="Google" id="ProtNLM"/>
    </source>
</evidence>
<dbReference type="AlphaFoldDB" id="A0A0F9K6N1"/>
<name>A0A0F9K6N1_9ZZZZ</name>
<reference evidence="1" key="1">
    <citation type="journal article" date="2015" name="Nature">
        <title>Complex archaea that bridge the gap between prokaryotes and eukaryotes.</title>
        <authorList>
            <person name="Spang A."/>
            <person name="Saw J.H."/>
            <person name="Jorgensen S.L."/>
            <person name="Zaremba-Niedzwiedzka K."/>
            <person name="Martijn J."/>
            <person name="Lind A.E."/>
            <person name="van Eijk R."/>
            <person name="Schleper C."/>
            <person name="Guy L."/>
            <person name="Ettema T.J."/>
        </authorList>
    </citation>
    <scope>NUCLEOTIDE SEQUENCE</scope>
</reference>